<dbReference type="GO" id="GO:0006040">
    <property type="term" value="P:amino sugar metabolic process"/>
    <property type="evidence" value="ECO:0007669"/>
    <property type="project" value="InterPro"/>
</dbReference>
<feature type="compositionally biased region" description="Basic residues" evidence="2">
    <location>
        <begin position="373"/>
        <end position="382"/>
    </location>
</feature>
<keyword evidence="1" id="KW-0119">Carbohydrate metabolism</keyword>
<dbReference type="RefSeq" id="WP_092763455.1">
    <property type="nucleotide sequence ID" value="NZ_FNZQ01000005.1"/>
</dbReference>
<dbReference type="InterPro" id="IPR005338">
    <property type="entry name" value="Anhydro_N_Ac-Mur_kinase"/>
</dbReference>
<keyword evidence="3" id="KW-0418">Kinase</keyword>
<evidence type="ECO:0000256" key="2">
    <source>
        <dbReference type="SAM" id="MobiDB-lite"/>
    </source>
</evidence>
<dbReference type="InterPro" id="IPR043129">
    <property type="entry name" value="ATPase_NBD"/>
</dbReference>
<proteinExistence type="predicted"/>
<keyword evidence="4" id="KW-1185">Reference proteome</keyword>
<organism evidence="3 4">
    <name type="scientific">Jannaschia helgolandensis</name>
    <dbReference type="NCBI Taxonomy" id="188906"/>
    <lineage>
        <taxon>Bacteria</taxon>
        <taxon>Pseudomonadati</taxon>
        <taxon>Pseudomonadota</taxon>
        <taxon>Alphaproteobacteria</taxon>
        <taxon>Rhodobacterales</taxon>
        <taxon>Roseobacteraceae</taxon>
        <taxon>Jannaschia</taxon>
    </lineage>
</organism>
<dbReference type="STRING" id="188906.SAMN04488526_2624"/>
<gene>
    <name evidence="3" type="ORF">SAMN04488526_2624</name>
</gene>
<keyword evidence="3" id="KW-0808">Transferase</keyword>
<dbReference type="EMBL" id="FNZQ01000005">
    <property type="protein sequence ID" value="SEL42075.1"/>
    <property type="molecule type" value="Genomic_DNA"/>
</dbReference>
<dbReference type="GO" id="GO:0016773">
    <property type="term" value="F:phosphotransferase activity, alcohol group as acceptor"/>
    <property type="evidence" value="ECO:0007669"/>
    <property type="project" value="InterPro"/>
</dbReference>
<feature type="region of interest" description="Disordered" evidence="2">
    <location>
        <begin position="349"/>
        <end position="382"/>
    </location>
</feature>
<dbReference type="PANTHER" id="PTHR30605">
    <property type="entry name" value="ANHYDRO-N-ACETYLMURAMIC ACID KINASE"/>
    <property type="match status" value="1"/>
</dbReference>
<dbReference type="GO" id="GO:0016301">
    <property type="term" value="F:kinase activity"/>
    <property type="evidence" value="ECO:0007669"/>
    <property type="project" value="UniProtKB-KW"/>
</dbReference>
<protein>
    <submittedName>
        <fullName evidence="3">Anhydro-N-acetylmuramic acid kinase</fullName>
    </submittedName>
</protein>
<dbReference type="NCBIfam" id="NF007141">
    <property type="entry name" value="PRK09585.1-5"/>
    <property type="match status" value="1"/>
</dbReference>
<dbReference type="PANTHER" id="PTHR30605:SF0">
    <property type="entry name" value="ANHYDRO-N-ACETYLMURAMIC ACID KINASE"/>
    <property type="match status" value="1"/>
</dbReference>
<dbReference type="SUPFAM" id="SSF53067">
    <property type="entry name" value="Actin-like ATPase domain"/>
    <property type="match status" value="1"/>
</dbReference>
<dbReference type="AlphaFoldDB" id="A0A1H7Q3M3"/>
<evidence type="ECO:0000313" key="3">
    <source>
        <dbReference type="EMBL" id="SEL42075.1"/>
    </source>
</evidence>
<dbReference type="Proteomes" id="UP000199283">
    <property type="component" value="Unassembled WGS sequence"/>
</dbReference>
<evidence type="ECO:0000256" key="1">
    <source>
        <dbReference type="ARBA" id="ARBA00023277"/>
    </source>
</evidence>
<dbReference type="GO" id="GO:0009254">
    <property type="term" value="P:peptidoglycan turnover"/>
    <property type="evidence" value="ECO:0007669"/>
    <property type="project" value="InterPro"/>
</dbReference>
<dbReference type="GO" id="GO:0005524">
    <property type="term" value="F:ATP binding"/>
    <property type="evidence" value="ECO:0007669"/>
    <property type="project" value="InterPro"/>
</dbReference>
<reference evidence="3 4" key="1">
    <citation type="submission" date="2016-10" db="EMBL/GenBank/DDBJ databases">
        <authorList>
            <person name="de Groot N.N."/>
        </authorList>
    </citation>
    <scope>NUCLEOTIDE SEQUENCE [LARGE SCALE GENOMIC DNA]</scope>
    <source>
        <strain evidence="3 4">DSM 14858</strain>
    </source>
</reference>
<accession>A0A1H7Q3M3</accession>
<dbReference type="Gene3D" id="3.30.420.40">
    <property type="match status" value="2"/>
</dbReference>
<sequence>MEPIRALGAMSGTSMDGVDAAELLTDGETIAGFGASDYQEYTATDRAVIAAAMGRWPGEAGVAQAAEVVETAHARLLSRFKGVQVVGFHGQTLAHDPAGRRTHQVGDGALLAEVLQTPVVWDFRTSDVTLGGEGAPLAPAFHHACARHIGAVQPIAILNLGGVGNLTWIDPARAMEDDGALLAFDTGPANAPINDLCMDWLGQPFDRDGALAREGCAAPDLVAQLMHHTYFYRMPPKSLDRDAFRQAGAAIDALPPSHAAATWVAVIAASVGHALTQCPTMPTRLLVTGGGRLNPAIMDALTALTVDVAPIEDVGLNGDMLEAQAFAFLAVRVLRGLPTSFPETTGVKARVGGGQVSRPDGVLDSLPTTARHTSSRRVTKAR</sequence>
<dbReference type="Pfam" id="PF03702">
    <property type="entry name" value="AnmK"/>
    <property type="match status" value="1"/>
</dbReference>
<dbReference type="OrthoDB" id="9763949at2"/>
<evidence type="ECO:0000313" key="4">
    <source>
        <dbReference type="Proteomes" id="UP000199283"/>
    </source>
</evidence>
<name>A0A1H7Q3M3_9RHOB</name>